<comment type="caution">
    <text evidence="5">The sequence shown here is derived from an EMBL/GenBank/DDBJ whole genome shotgun (WGS) entry which is preliminary data.</text>
</comment>
<dbReference type="CDD" id="cd23509">
    <property type="entry name" value="Gnk2-like"/>
    <property type="match status" value="1"/>
</dbReference>
<name>A0AAV0K0H9_9ROSI</name>
<dbReference type="PROSITE" id="PS51473">
    <property type="entry name" value="GNK2"/>
    <property type="match status" value="1"/>
</dbReference>
<evidence type="ECO:0000256" key="2">
    <source>
        <dbReference type="ARBA" id="ARBA00022737"/>
    </source>
</evidence>
<keyword evidence="2" id="KW-0677">Repeat</keyword>
<organism evidence="5 6">
    <name type="scientific">Linum tenue</name>
    <dbReference type="NCBI Taxonomy" id="586396"/>
    <lineage>
        <taxon>Eukaryota</taxon>
        <taxon>Viridiplantae</taxon>
        <taxon>Streptophyta</taxon>
        <taxon>Embryophyta</taxon>
        <taxon>Tracheophyta</taxon>
        <taxon>Spermatophyta</taxon>
        <taxon>Magnoliopsida</taxon>
        <taxon>eudicotyledons</taxon>
        <taxon>Gunneridae</taxon>
        <taxon>Pentapetalae</taxon>
        <taxon>rosids</taxon>
        <taxon>fabids</taxon>
        <taxon>Malpighiales</taxon>
        <taxon>Linaceae</taxon>
        <taxon>Linum</taxon>
    </lineage>
</organism>
<evidence type="ECO:0000256" key="1">
    <source>
        <dbReference type="ARBA" id="ARBA00022729"/>
    </source>
</evidence>
<sequence>MGRLVKMSAVFFIVVFVSIHVNNADDDDDDDSMSPAESPTPSIKVAPAAGVTCNKTNYTTVYPTDSYVRHVLKELGDEVIKTKGYSKVINFPEIDTPVMSGKGACTKNVSKATCAKCLKDGAKKVLDACPRRVGARFNATACQLRYDVY</sequence>
<dbReference type="InterPro" id="IPR002902">
    <property type="entry name" value="GNK2"/>
</dbReference>
<evidence type="ECO:0000313" key="5">
    <source>
        <dbReference type="EMBL" id="CAI0415734.1"/>
    </source>
</evidence>
<keyword evidence="1 3" id="KW-0732">Signal</keyword>
<protein>
    <recommendedName>
        <fullName evidence="4">Gnk2-homologous domain-containing protein</fullName>
    </recommendedName>
</protein>
<dbReference type="EMBL" id="CAMGYJ010000005">
    <property type="protein sequence ID" value="CAI0415734.1"/>
    <property type="molecule type" value="Genomic_DNA"/>
</dbReference>
<feature type="domain" description="Gnk2-homologous" evidence="4">
    <location>
        <begin position="46"/>
        <end position="149"/>
    </location>
</feature>
<proteinExistence type="predicted"/>
<dbReference type="Pfam" id="PF01657">
    <property type="entry name" value="Stress-antifung"/>
    <property type="match status" value="1"/>
</dbReference>
<evidence type="ECO:0000256" key="3">
    <source>
        <dbReference type="SAM" id="SignalP"/>
    </source>
</evidence>
<accession>A0AAV0K0H9</accession>
<evidence type="ECO:0000313" key="6">
    <source>
        <dbReference type="Proteomes" id="UP001154282"/>
    </source>
</evidence>
<feature type="signal peptide" evidence="3">
    <location>
        <begin position="1"/>
        <end position="24"/>
    </location>
</feature>
<feature type="chain" id="PRO_5043886014" description="Gnk2-homologous domain-containing protein" evidence="3">
    <location>
        <begin position="25"/>
        <end position="149"/>
    </location>
</feature>
<keyword evidence="6" id="KW-1185">Reference proteome</keyword>
<evidence type="ECO:0000259" key="4">
    <source>
        <dbReference type="PROSITE" id="PS51473"/>
    </source>
</evidence>
<dbReference type="InterPro" id="IPR038408">
    <property type="entry name" value="GNK2_sf"/>
</dbReference>
<reference evidence="5" key="1">
    <citation type="submission" date="2022-08" db="EMBL/GenBank/DDBJ databases">
        <authorList>
            <person name="Gutierrez-Valencia J."/>
        </authorList>
    </citation>
    <scope>NUCLEOTIDE SEQUENCE</scope>
</reference>
<gene>
    <name evidence="5" type="ORF">LITE_LOCUS16738</name>
</gene>
<dbReference type="AlphaFoldDB" id="A0AAV0K0H9"/>
<dbReference type="Gene3D" id="3.30.430.20">
    <property type="entry name" value="Gnk2 domain, C-X8-C-X2-C motif"/>
    <property type="match status" value="1"/>
</dbReference>
<dbReference type="Proteomes" id="UP001154282">
    <property type="component" value="Unassembled WGS sequence"/>
</dbReference>